<accession>A0A9P1KLJ8</accession>
<dbReference type="Proteomes" id="UP000032946">
    <property type="component" value="Chromosome"/>
</dbReference>
<gene>
    <name evidence="1" type="ORF">ARTHRO_60852</name>
</gene>
<dbReference type="EMBL" id="FO818640">
    <property type="protein sequence ID" value="CDM98251.1"/>
    <property type="molecule type" value="Genomic_DNA"/>
</dbReference>
<proteinExistence type="predicted"/>
<organism evidence="1 2">
    <name type="scientific">Limnospira indica PCC 8005</name>
    <dbReference type="NCBI Taxonomy" id="376219"/>
    <lineage>
        <taxon>Bacteria</taxon>
        <taxon>Bacillati</taxon>
        <taxon>Cyanobacteriota</taxon>
        <taxon>Cyanophyceae</taxon>
        <taxon>Oscillatoriophycideae</taxon>
        <taxon>Oscillatoriales</taxon>
        <taxon>Sirenicapillariaceae</taxon>
        <taxon>Limnospira</taxon>
    </lineage>
</organism>
<keyword evidence="2" id="KW-1185">Reference proteome</keyword>
<evidence type="ECO:0000313" key="1">
    <source>
        <dbReference type="EMBL" id="CDM98251.1"/>
    </source>
</evidence>
<name>A0A9P1KLJ8_9CYAN</name>
<dbReference type="RefSeq" id="WP_006668943.1">
    <property type="nucleotide sequence ID" value="NZ_FO818640.1"/>
</dbReference>
<dbReference type="AlphaFoldDB" id="A0A9P1KLJ8"/>
<reference evidence="1 2" key="1">
    <citation type="submission" date="2014-02" db="EMBL/GenBank/DDBJ databases">
        <authorList>
            <person name="Genoscope - CEA"/>
        </authorList>
    </citation>
    <scope>NUCLEOTIDE SEQUENCE [LARGE SCALE GENOMIC DNA]</scope>
    <source>
        <strain evidence="1 2">PCC 8005</strain>
    </source>
</reference>
<sequence length="235" mass="25240">MSDPLKIALVAEGPTDLEVIQAALKAILPDPFIMTLVQPEATQPQMGGGWGGVLKWCDAAQQRHHGSLDTDPTLMSFDVLIIHVDVDVSTGEYDNCGPAVTELAQQNKWGTLPCSQPCPPVADTVDALMMAIQSWLGGATPGDRTVFCLPAQSSGTWLAAAVLAPGHPLLAQGECNVNLENRLATLPKGQRIKKNKRDYQVHGPSITQHWTQVKGLCTQAANFEQTVLTVVRSLE</sequence>
<evidence type="ECO:0000313" key="2">
    <source>
        <dbReference type="Proteomes" id="UP000032946"/>
    </source>
</evidence>
<protein>
    <submittedName>
        <fullName evidence="1">Uncharacterized protein</fullName>
    </submittedName>
</protein>